<evidence type="ECO:0000256" key="3">
    <source>
        <dbReference type="ARBA" id="ARBA00022679"/>
    </source>
</evidence>
<evidence type="ECO:0000313" key="6">
    <source>
        <dbReference type="EMBL" id="RMX08479.1"/>
    </source>
</evidence>
<evidence type="ECO:0000259" key="5">
    <source>
        <dbReference type="Pfam" id="PF22435"/>
    </source>
</evidence>
<keyword evidence="7" id="KW-1185">Reference proteome</keyword>
<dbReference type="PANTHER" id="PTHR43191:SF2">
    <property type="entry name" value="RRNA METHYLTRANSFERASE 3, MITOCHONDRIAL"/>
    <property type="match status" value="1"/>
</dbReference>
<evidence type="ECO:0000313" key="7">
    <source>
        <dbReference type="Proteomes" id="UP000278006"/>
    </source>
</evidence>
<gene>
    <name evidence="6" type="ORF">D8I35_05210</name>
</gene>
<evidence type="ECO:0000256" key="1">
    <source>
        <dbReference type="ARBA" id="ARBA00007228"/>
    </source>
</evidence>
<dbReference type="GO" id="GO:0008173">
    <property type="term" value="F:RNA methyltransferase activity"/>
    <property type="evidence" value="ECO:0007669"/>
    <property type="project" value="InterPro"/>
</dbReference>
<reference evidence="6 7" key="1">
    <citation type="submission" date="2018-10" db="EMBL/GenBank/DDBJ databases">
        <title>Draft genome of Cortibacter populi DSM10536.</title>
        <authorList>
            <person name="Bernier A.-M."/>
            <person name="Bernard K."/>
        </authorList>
    </citation>
    <scope>NUCLEOTIDE SEQUENCE [LARGE SCALE GENOMIC DNA]</scope>
    <source>
        <strain evidence="6 7">DSM 105136</strain>
    </source>
</reference>
<name>A0A3M6R0R4_9BURK</name>
<dbReference type="AlphaFoldDB" id="A0A3M6R0R4"/>
<organism evidence="6 7">
    <name type="scientific">Corticibacter populi</name>
    <dbReference type="NCBI Taxonomy" id="1550736"/>
    <lineage>
        <taxon>Bacteria</taxon>
        <taxon>Pseudomonadati</taxon>
        <taxon>Pseudomonadota</taxon>
        <taxon>Betaproteobacteria</taxon>
        <taxon>Burkholderiales</taxon>
        <taxon>Comamonadaceae</taxon>
        <taxon>Corticibacter</taxon>
    </lineage>
</organism>
<comment type="caution">
    <text evidence="6">The sequence shown here is derived from an EMBL/GenBank/DDBJ whole genome shotgun (WGS) entry which is preliminary data.</text>
</comment>
<dbReference type="GO" id="GO:0006396">
    <property type="term" value="P:RNA processing"/>
    <property type="evidence" value="ECO:0007669"/>
    <property type="project" value="InterPro"/>
</dbReference>
<dbReference type="RefSeq" id="WP_122226605.1">
    <property type="nucleotide sequence ID" value="NZ_RDQO01000001.1"/>
</dbReference>
<keyword evidence="2 6" id="KW-0489">Methyltransferase</keyword>
<keyword evidence="3 6" id="KW-0808">Transferase</keyword>
<dbReference type="Gene3D" id="3.30.1330.30">
    <property type="match status" value="1"/>
</dbReference>
<evidence type="ECO:0000259" key="4">
    <source>
        <dbReference type="Pfam" id="PF00588"/>
    </source>
</evidence>
<evidence type="ECO:0000256" key="2">
    <source>
        <dbReference type="ARBA" id="ARBA00022603"/>
    </source>
</evidence>
<dbReference type="InterPro" id="IPR029064">
    <property type="entry name" value="Ribosomal_eL30-like_sf"/>
</dbReference>
<dbReference type="CDD" id="cd18095">
    <property type="entry name" value="SpoU-like_rRNA-MTase"/>
    <property type="match status" value="1"/>
</dbReference>
<dbReference type="SUPFAM" id="SSF75217">
    <property type="entry name" value="alpha/beta knot"/>
    <property type="match status" value="1"/>
</dbReference>
<protein>
    <submittedName>
        <fullName evidence="6">RNA methyltransferase</fullName>
    </submittedName>
</protein>
<dbReference type="GO" id="GO:0032259">
    <property type="term" value="P:methylation"/>
    <property type="evidence" value="ECO:0007669"/>
    <property type="project" value="UniProtKB-KW"/>
</dbReference>
<dbReference type="Pfam" id="PF22435">
    <property type="entry name" value="MRM3-like_sub_bind"/>
    <property type="match status" value="1"/>
</dbReference>
<sequence length="266" mass="28111">MSAFSQILHISSRDNTSLKSWRRLAQDSHAYRKQGQMWLEGEHLCGMARQAGWAVATLVVSDAVWQSGQGAHWQVPGAPVVVVPERLFADISALESPAGLAYVLQWPGNPGLLQGVPTVVLDRLQDAGNVGAILRSAAAFGFRQVAAMQGTAGLWSPKVVRAGMGAHFSLHLVEQVGAEEVGSLAVPFLLTSSHDGEYLHQSRLPWPCAWILGHEGQGVGAALQALPHTPVRIAQPGGQESLNVAAAAAICLHASAVAQLPTIQAI</sequence>
<dbReference type="InterPro" id="IPR051259">
    <property type="entry name" value="rRNA_Methyltransferase"/>
</dbReference>
<dbReference type="InterPro" id="IPR001537">
    <property type="entry name" value="SpoU_MeTrfase"/>
</dbReference>
<feature type="domain" description="MRM3-like substrate binding" evidence="5">
    <location>
        <begin position="15"/>
        <end position="100"/>
    </location>
</feature>
<proteinExistence type="inferred from homology"/>
<dbReference type="Pfam" id="PF00588">
    <property type="entry name" value="SpoU_methylase"/>
    <property type="match status" value="1"/>
</dbReference>
<dbReference type="Proteomes" id="UP000278006">
    <property type="component" value="Unassembled WGS sequence"/>
</dbReference>
<comment type="similarity">
    <text evidence="1">Belongs to the class IV-like SAM-binding methyltransferase superfamily. RNA methyltransferase TrmH family.</text>
</comment>
<dbReference type="SUPFAM" id="SSF55315">
    <property type="entry name" value="L30e-like"/>
    <property type="match status" value="1"/>
</dbReference>
<dbReference type="OrthoDB" id="9794400at2"/>
<dbReference type="EMBL" id="RDQO01000001">
    <property type="protein sequence ID" value="RMX08479.1"/>
    <property type="molecule type" value="Genomic_DNA"/>
</dbReference>
<dbReference type="GO" id="GO:0003723">
    <property type="term" value="F:RNA binding"/>
    <property type="evidence" value="ECO:0007669"/>
    <property type="project" value="InterPro"/>
</dbReference>
<feature type="domain" description="tRNA/rRNA methyltransferase SpoU type" evidence="4">
    <location>
        <begin position="118"/>
        <end position="253"/>
    </location>
</feature>
<dbReference type="InterPro" id="IPR053888">
    <property type="entry name" value="MRM3-like_sub_bind"/>
</dbReference>
<accession>A0A3M6R0R4</accession>
<dbReference type="InterPro" id="IPR029028">
    <property type="entry name" value="Alpha/beta_knot_MTases"/>
</dbReference>
<dbReference type="InterPro" id="IPR029026">
    <property type="entry name" value="tRNA_m1G_MTases_N"/>
</dbReference>
<dbReference type="PANTHER" id="PTHR43191">
    <property type="entry name" value="RRNA METHYLTRANSFERASE 3"/>
    <property type="match status" value="1"/>
</dbReference>
<dbReference type="Gene3D" id="3.40.1280.10">
    <property type="match status" value="1"/>
</dbReference>